<feature type="binding site" evidence="11">
    <location>
        <position position="82"/>
    </location>
    <ligand>
        <name>sn-glycerol 3-phosphate</name>
        <dbReference type="ChEBI" id="CHEBI:57597"/>
    </ligand>
</feature>
<evidence type="ECO:0000256" key="9">
    <source>
        <dbReference type="ARBA" id="ARBA00054633"/>
    </source>
</evidence>
<comment type="caution">
    <text evidence="15">The sequence shown here is derived from an EMBL/GenBank/DDBJ whole genome shotgun (WGS) entry which is preliminary data.</text>
</comment>
<evidence type="ECO:0000256" key="8">
    <source>
        <dbReference type="ARBA" id="ARBA00052101"/>
    </source>
</evidence>
<feature type="binding site" evidence="11">
    <location>
        <position position="408"/>
    </location>
    <ligand>
        <name>ATP</name>
        <dbReference type="ChEBI" id="CHEBI:30616"/>
    </ligand>
</feature>
<evidence type="ECO:0000313" key="15">
    <source>
        <dbReference type="EMBL" id="PDX80738.1"/>
    </source>
</evidence>
<feature type="binding site" evidence="11">
    <location>
        <position position="12"/>
    </location>
    <ligand>
        <name>ATP</name>
        <dbReference type="ChEBI" id="CHEBI:30616"/>
    </ligand>
</feature>
<dbReference type="NCBIfam" id="NF000756">
    <property type="entry name" value="PRK00047.1"/>
    <property type="match status" value="1"/>
</dbReference>
<feature type="binding site" evidence="11">
    <location>
        <position position="242"/>
    </location>
    <ligand>
        <name>glycerol</name>
        <dbReference type="ChEBI" id="CHEBI:17754"/>
    </ligand>
</feature>
<evidence type="ECO:0000256" key="4">
    <source>
        <dbReference type="ARBA" id="ARBA00022741"/>
    </source>
</evidence>
<feature type="binding site" evidence="11">
    <location>
        <position position="264"/>
    </location>
    <ligand>
        <name>ADP</name>
        <dbReference type="ChEBI" id="CHEBI:456216"/>
    </ligand>
</feature>
<dbReference type="EC" id="2.7.1.30" evidence="11"/>
<dbReference type="InterPro" id="IPR043129">
    <property type="entry name" value="ATPase_NBD"/>
</dbReference>
<dbReference type="InterPro" id="IPR018485">
    <property type="entry name" value="FGGY_C"/>
</dbReference>
<dbReference type="GO" id="GO:0005524">
    <property type="term" value="F:ATP binding"/>
    <property type="evidence" value="ECO:0007669"/>
    <property type="project" value="UniProtKB-UniRule"/>
</dbReference>
<comment type="activity regulation">
    <text evidence="11">Activated by phosphorylation and inhibited by fructose 1,6-bisphosphate (FBP).</text>
</comment>
<comment type="catalytic activity">
    <reaction evidence="8 11">
        <text>glycerol + ATP = sn-glycerol 3-phosphate + ADP + H(+)</text>
        <dbReference type="Rhea" id="RHEA:21644"/>
        <dbReference type="ChEBI" id="CHEBI:15378"/>
        <dbReference type="ChEBI" id="CHEBI:17754"/>
        <dbReference type="ChEBI" id="CHEBI:30616"/>
        <dbReference type="ChEBI" id="CHEBI:57597"/>
        <dbReference type="ChEBI" id="CHEBI:456216"/>
        <dbReference type="EC" id="2.7.1.30"/>
    </reaction>
</comment>
<keyword evidence="7 11" id="KW-0067">ATP-binding</keyword>
<dbReference type="PIRSF" id="PIRSF000538">
    <property type="entry name" value="GlpK"/>
    <property type="match status" value="1"/>
</dbReference>
<dbReference type="PANTHER" id="PTHR10196:SF69">
    <property type="entry name" value="GLYCEROL KINASE"/>
    <property type="match status" value="1"/>
</dbReference>
<comment type="similarity">
    <text evidence="2 11 12">Belongs to the FGGY kinase family.</text>
</comment>
<feature type="binding site" evidence="11">
    <location>
        <position position="408"/>
    </location>
    <ligand>
        <name>ADP</name>
        <dbReference type="ChEBI" id="CHEBI:456216"/>
    </ligand>
</feature>
<keyword evidence="6 11" id="KW-0319">Glycerol metabolism</keyword>
<comment type="subunit">
    <text evidence="10 11">Homotetramer and homodimer (in equilibrium).</text>
</comment>
<keyword evidence="5 11" id="KW-0418">Kinase</keyword>
<gene>
    <name evidence="11 15" type="primary">glpK</name>
    <name evidence="15" type="ORF">CGS58_09515</name>
</gene>
<dbReference type="FunFam" id="3.30.420.40:FF:000008">
    <property type="entry name" value="Glycerol kinase"/>
    <property type="match status" value="1"/>
</dbReference>
<comment type="function">
    <text evidence="9 11">Key enzyme in the regulation of glycerol uptake and metabolism. Catalyzes the phosphorylation of glycerol to yield sn-glycerol 3-phosphate.</text>
</comment>
<dbReference type="GO" id="GO:0019563">
    <property type="term" value="P:glycerol catabolic process"/>
    <property type="evidence" value="ECO:0007669"/>
    <property type="project" value="UniProtKB-UniRule"/>
</dbReference>
<reference evidence="15 16" key="1">
    <citation type="journal article" date="2017" name="Front. Microbiol.">
        <title>New Insights into the Diversity of the Genus Faecalibacterium.</title>
        <authorList>
            <person name="Benevides L."/>
            <person name="Burman S."/>
            <person name="Martin R."/>
            <person name="Robert V."/>
            <person name="Thomas M."/>
            <person name="Miquel S."/>
            <person name="Chain F."/>
            <person name="Sokol H."/>
            <person name="Bermudez-Humaran L.G."/>
            <person name="Morrison M."/>
            <person name="Langella P."/>
            <person name="Azevedo V.A."/>
            <person name="Chatel J.M."/>
            <person name="Soares S."/>
        </authorList>
    </citation>
    <scope>NUCLEOTIDE SEQUENCE [LARGE SCALE GENOMIC DNA]</scope>
    <source>
        <strain evidence="15 16">CNCM I 4575</strain>
    </source>
</reference>
<feature type="binding site" evidence="11">
    <location>
        <position position="11"/>
    </location>
    <ligand>
        <name>sn-glycerol 3-phosphate</name>
        <dbReference type="ChEBI" id="CHEBI:57597"/>
    </ligand>
</feature>
<organism evidence="15 16">
    <name type="scientific">Faecalibacterium prausnitzii</name>
    <dbReference type="NCBI Taxonomy" id="853"/>
    <lineage>
        <taxon>Bacteria</taxon>
        <taxon>Bacillati</taxon>
        <taxon>Bacillota</taxon>
        <taxon>Clostridia</taxon>
        <taxon>Eubacteriales</taxon>
        <taxon>Oscillospiraceae</taxon>
        <taxon>Faecalibacterium</taxon>
    </lineage>
</organism>
<dbReference type="Pfam" id="PF02782">
    <property type="entry name" value="FGGY_C"/>
    <property type="match status" value="1"/>
</dbReference>
<feature type="binding site" evidence="11">
    <location>
        <position position="243"/>
    </location>
    <ligand>
        <name>glycerol</name>
        <dbReference type="ChEBI" id="CHEBI:17754"/>
    </ligand>
</feature>
<dbReference type="InterPro" id="IPR000577">
    <property type="entry name" value="Carb_kinase_FGGY"/>
</dbReference>
<dbReference type="PROSITE" id="PS00933">
    <property type="entry name" value="FGGY_KINASES_1"/>
    <property type="match status" value="1"/>
</dbReference>
<dbReference type="GO" id="GO:0004370">
    <property type="term" value="F:glycerol kinase activity"/>
    <property type="evidence" value="ECO:0007669"/>
    <property type="project" value="UniProtKB-UniRule"/>
</dbReference>
<accession>A0A2A7ANY2</accession>
<sequence>MKYIMALDAGTTSNRCILFNQAGEMCSVAQKEFTQYFPKPGWVEHDANEIWTTQLGVALSAMNQIGAGAADIAAIGITNQRETTIVWDKETGEPVYHAIVWQCRRTSAYCDELKARGLTEKFREKTGLVIDAYFSATKLKWILDNVPGARAKAEAGRLLFGTVETWLIWKLTCGRVHVTDYTNASRTMLFNIHTLEWDEEILRELNIPRQMLPTPMPSSCFYAEADPMHFGAGIKIAGAAGDQQAALFGQTCFSAGEAKNTFGTGGFLLMNTGKTPVISQNGLVTTIACGGNGSVNYALEGSIFVAGAAIQWLRDELRLLEDARDSEYMAQKVKDTNGCYVVPAFTGLGAPHWDQYARGTIVGLTRGCNKNHIIRATLDSLCYQVNDVLHAMEADSGIAMKALKVDGGACANNYLMQTMADISNLPVERPCCVETTALGAAYLAGLAVGYWSSTDEVVKNWSVDRTFLPQITAEERAKRIKGWNKAVRCSYHWALDEEES</sequence>
<evidence type="ECO:0000256" key="10">
    <source>
        <dbReference type="ARBA" id="ARBA00063665"/>
    </source>
</evidence>
<dbReference type="InterPro" id="IPR018484">
    <property type="entry name" value="FGGY_N"/>
</dbReference>
<evidence type="ECO:0000256" key="2">
    <source>
        <dbReference type="ARBA" id="ARBA00009156"/>
    </source>
</evidence>
<evidence type="ECO:0000256" key="5">
    <source>
        <dbReference type="ARBA" id="ARBA00022777"/>
    </source>
</evidence>
<feature type="binding site" evidence="11">
    <location>
        <position position="307"/>
    </location>
    <ligand>
        <name>ADP</name>
        <dbReference type="ChEBI" id="CHEBI:456216"/>
    </ligand>
</feature>
<feature type="binding site" evidence="11">
    <location>
        <position position="307"/>
    </location>
    <ligand>
        <name>ATP</name>
        <dbReference type="ChEBI" id="CHEBI:30616"/>
    </ligand>
</feature>
<keyword evidence="3 11" id="KW-0808">Transferase</keyword>
<dbReference type="SUPFAM" id="SSF53067">
    <property type="entry name" value="Actin-like ATPase domain"/>
    <property type="match status" value="2"/>
</dbReference>
<feature type="binding site" evidence="11">
    <location>
        <position position="81"/>
    </location>
    <ligand>
        <name>sn-glycerol 3-phosphate</name>
        <dbReference type="ChEBI" id="CHEBI:57597"/>
    </ligand>
</feature>
<dbReference type="Proteomes" id="UP000220005">
    <property type="component" value="Unassembled WGS sequence"/>
</dbReference>
<dbReference type="HAMAP" id="MF_00186">
    <property type="entry name" value="Glycerol_kin"/>
    <property type="match status" value="1"/>
</dbReference>
<dbReference type="Pfam" id="PF00370">
    <property type="entry name" value="FGGY_N"/>
    <property type="match status" value="1"/>
</dbReference>
<feature type="binding site" evidence="11">
    <location>
        <position position="264"/>
    </location>
    <ligand>
        <name>ATP</name>
        <dbReference type="ChEBI" id="CHEBI:30616"/>
    </ligand>
</feature>
<name>A0A2A7ANY2_9FIRM</name>
<dbReference type="CDD" id="cd07786">
    <property type="entry name" value="FGGY_EcGK_like"/>
    <property type="match status" value="1"/>
</dbReference>
<proteinExistence type="inferred from homology"/>
<evidence type="ECO:0000259" key="14">
    <source>
        <dbReference type="Pfam" id="PF02782"/>
    </source>
</evidence>
<feature type="binding site" evidence="11">
    <location>
        <position position="81"/>
    </location>
    <ligand>
        <name>glycerol</name>
        <dbReference type="ChEBI" id="CHEBI:17754"/>
    </ligand>
</feature>
<evidence type="ECO:0000256" key="1">
    <source>
        <dbReference type="ARBA" id="ARBA00005190"/>
    </source>
</evidence>
<evidence type="ECO:0000259" key="13">
    <source>
        <dbReference type="Pfam" id="PF00370"/>
    </source>
</evidence>
<feature type="binding site" evidence="11">
    <location>
        <position position="133"/>
    </location>
    <ligand>
        <name>glycerol</name>
        <dbReference type="ChEBI" id="CHEBI:17754"/>
    </ligand>
</feature>
<feature type="binding site" evidence="11">
    <location>
        <position position="13"/>
    </location>
    <ligand>
        <name>ATP</name>
        <dbReference type="ChEBI" id="CHEBI:30616"/>
    </ligand>
</feature>
<feature type="binding site" evidence="11">
    <location>
        <position position="311"/>
    </location>
    <ligand>
        <name>ATP</name>
        <dbReference type="ChEBI" id="CHEBI:30616"/>
    </ligand>
</feature>
<feature type="binding site" evidence="11">
    <location>
        <position position="15"/>
    </location>
    <ligand>
        <name>ADP</name>
        <dbReference type="ChEBI" id="CHEBI:456216"/>
    </ligand>
</feature>
<feature type="binding site" evidence="11">
    <location>
        <position position="133"/>
    </location>
    <ligand>
        <name>sn-glycerol 3-phosphate</name>
        <dbReference type="ChEBI" id="CHEBI:57597"/>
    </ligand>
</feature>
<keyword evidence="4 11" id="KW-0547">Nucleotide-binding</keyword>
<comment type="pathway">
    <text evidence="1 11">Polyol metabolism; glycerol degradation via glycerol kinase pathway; sn-glycerol 3-phosphate from glycerol: step 1/1.</text>
</comment>
<dbReference type="RefSeq" id="WP_097839685.1">
    <property type="nucleotide sequence ID" value="NZ_NMTY01000024.1"/>
</dbReference>
<dbReference type="FunFam" id="3.30.420.40:FF:000007">
    <property type="entry name" value="Glycerol kinase"/>
    <property type="match status" value="1"/>
</dbReference>
<dbReference type="PROSITE" id="PS00445">
    <property type="entry name" value="FGGY_KINASES_2"/>
    <property type="match status" value="1"/>
</dbReference>
<dbReference type="GO" id="GO:0006072">
    <property type="term" value="P:glycerol-3-phosphate metabolic process"/>
    <property type="evidence" value="ECO:0007669"/>
    <property type="project" value="InterPro"/>
</dbReference>
<dbReference type="Gene3D" id="3.30.420.40">
    <property type="match status" value="2"/>
</dbReference>
<feature type="binding site" evidence="11">
    <location>
        <position position="412"/>
    </location>
    <ligand>
        <name>ADP</name>
        <dbReference type="ChEBI" id="CHEBI:456216"/>
    </ligand>
</feature>
<feature type="binding site" evidence="11">
    <location>
        <position position="11"/>
    </location>
    <ligand>
        <name>ATP</name>
        <dbReference type="ChEBI" id="CHEBI:30616"/>
    </ligand>
</feature>
<dbReference type="InterPro" id="IPR018483">
    <property type="entry name" value="Carb_kinase_FGGY_CS"/>
</dbReference>
<dbReference type="InterPro" id="IPR005999">
    <property type="entry name" value="Glycerol_kin"/>
</dbReference>
<feature type="domain" description="Carbohydrate kinase FGGY N-terminal" evidence="13">
    <location>
        <begin position="3"/>
        <end position="249"/>
    </location>
</feature>
<dbReference type="GO" id="GO:0005829">
    <property type="term" value="C:cytosol"/>
    <property type="evidence" value="ECO:0007669"/>
    <property type="project" value="UniProtKB-ARBA"/>
</dbReference>
<evidence type="ECO:0000256" key="6">
    <source>
        <dbReference type="ARBA" id="ARBA00022798"/>
    </source>
</evidence>
<dbReference type="EMBL" id="NMTY01000024">
    <property type="protein sequence ID" value="PDX80738.1"/>
    <property type="molecule type" value="Genomic_DNA"/>
</dbReference>
<feature type="binding site" evidence="11">
    <location>
        <position position="242"/>
    </location>
    <ligand>
        <name>sn-glycerol 3-phosphate</name>
        <dbReference type="ChEBI" id="CHEBI:57597"/>
    </ligand>
</feature>
<feature type="binding site" evidence="11">
    <location>
        <position position="11"/>
    </location>
    <ligand>
        <name>ADP</name>
        <dbReference type="ChEBI" id="CHEBI:456216"/>
    </ligand>
</feature>
<feature type="domain" description="Carbohydrate kinase FGGY C-terminal" evidence="14">
    <location>
        <begin position="259"/>
        <end position="447"/>
    </location>
</feature>
<evidence type="ECO:0000256" key="12">
    <source>
        <dbReference type="RuleBase" id="RU003733"/>
    </source>
</evidence>
<evidence type="ECO:0000256" key="3">
    <source>
        <dbReference type="ARBA" id="ARBA00022679"/>
    </source>
</evidence>
<feature type="binding site" evidence="11">
    <location>
        <position position="82"/>
    </location>
    <ligand>
        <name>glycerol</name>
        <dbReference type="ChEBI" id="CHEBI:17754"/>
    </ligand>
</feature>
<evidence type="ECO:0000313" key="16">
    <source>
        <dbReference type="Proteomes" id="UP000220005"/>
    </source>
</evidence>
<dbReference type="NCBIfam" id="TIGR01311">
    <property type="entry name" value="glycerol_kin"/>
    <property type="match status" value="1"/>
</dbReference>
<dbReference type="AlphaFoldDB" id="A0A2A7ANY2"/>
<evidence type="ECO:0000256" key="7">
    <source>
        <dbReference type="ARBA" id="ARBA00022840"/>
    </source>
</evidence>
<protein>
    <recommendedName>
        <fullName evidence="11">Glycerol kinase</fullName>
        <ecNumber evidence="11">2.7.1.30</ecNumber>
    </recommendedName>
    <alternativeName>
        <fullName evidence="11">ATP:glycerol 3-phosphotransferase</fullName>
    </alternativeName>
    <alternativeName>
        <fullName evidence="11">Glycerokinase</fullName>
        <shortName evidence="11">GK</shortName>
    </alternativeName>
</protein>
<dbReference type="UniPathway" id="UPA00618">
    <property type="reaction ID" value="UER00672"/>
</dbReference>
<dbReference type="PANTHER" id="PTHR10196">
    <property type="entry name" value="SUGAR KINASE"/>
    <property type="match status" value="1"/>
</dbReference>
<evidence type="ECO:0000256" key="11">
    <source>
        <dbReference type="HAMAP-Rule" id="MF_00186"/>
    </source>
</evidence>